<evidence type="ECO:0000313" key="2">
    <source>
        <dbReference type="Proteomes" id="UP000294682"/>
    </source>
</evidence>
<evidence type="ECO:0000313" key="1">
    <source>
        <dbReference type="EMBL" id="TCL43734.1"/>
    </source>
</evidence>
<accession>A0A9X8UJH3</accession>
<dbReference type="AlphaFoldDB" id="A0A9X8UJH3"/>
<keyword evidence="2" id="KW-1185">Reference proteome</keyword>
<dbReference type="EMBL" id="SLUK01000004">
    <property type="protein sequence ID" value="TCL43734.1"/>
    <property type="molecule type" value="Genomic_DNA"/>
</dbReference>
<dbReference type="Proteomes" id="UP000294682">
    <property type="component" value="Unassembled WGS sequence"/>
</dbReference>
<organism evidence="1 2">
    <name type="scientific">Harryflintia acetispora</name>
    <dbReference type="NCBI Taxonomy" id="1849041"/>
    <lineage>
        <taxon>Bacteria</taxon>
        <taxon>Bacillati</taxon>
        <taxon>Bacillota</taxon>
        <taxon>Clostridia</taxon>
        <taxon>Eubacteriales</taxon>
        <taxon>Oscillospiraceae</taxon>
        <taxon>Harryflintia</taxon>
    </lineage>
</organism>
<dbReference type="OrthoDB" id="2086691at2"/>
<reference evidence="1 2" key="1">
    <citation type="submission" date="2019-03" db="EMBL/GenBank/DDBJ databases">
        <title>Genomic Encyclopedia of Type Strains, Phase IV (KMG-IV): sequencing the most valuable type-strain genomes for metagenomic binning, comparative biology and taxonomic classification.</title>
        <authorList>
            <person name="Goeker M."/>
        </authorList>
    </citation>
    <scope>NUCLEOTIDE SEQUENCE [LARGE SCALE GENOMIC DNA]</scope>
    <source>
        <strain evidence="1 2">DSM 100433</strain>
    </source>
</reference>
<name>A0A9X8UJH3_9FIRM</name>
<gene>
    <name evidence="1" type="ORF">EDD78_10468</name>
</gene>
<sequence length="160" mass="18646">MPNTTGIPPSNVTRTLVCIDRYENCEIYGRLINPFEKAPMDFNGVLDMAGQMEALFDRLAFPQASFRYRSFSEDKKPQSYRPGEVRRYMDEIIFENERGEKATFIIQVQFRQNATWQGTIRWADKKKVQRFRSTLEMIKLMDDALGGLGSEVDPSWQDED</sequence>
<comment type="caution">
    <text evidence="1">The sequence shown here is derived from an EMBL/GenBank/DDBJ whole genome shotgun (WGS) entry which is preliminary data.</text>
</comment>
<protein>
    <submittedName>
        <fullName evidence="1">Uncharacterized protein</fullName>
    </submittedName>
</protein>
<dbReference type="RefSeq" id="WP_079698311.1">
    <property type="nucleotide sequence ID" value="NZ_JADNAH010000031.1"/>
</dbReference>
<proteinExistence type="predicted"/>